<reference evidence="2 3" key="1">
    <citation type="journal article" date="2023" name="Plants (Basel)">
        <title>Bridging the Gap: Combining Genomics and Transcriptomics Approaches to Understand Stylosanthes scabra, an Orphan Legume from the Brazilian Caatinga.</title>
        <authorList>
            <person name="Ferreira-Neto J.R.C."/>
            <person name="da Silva M.D."/>
            <person name="Binneck E."/>
            <person name="de Melo N.F."/>
            <person name="da Silva R.H."/>
            <person name="de Melo A.L.T.M."/>
            <person name="Pandolfi V."/>
            <person name="Bustamante F.O."/>
            <person name="Brasileiro-Vidal A.C."/>
            <person name="Benko-Iseppon A.M."/>
        </authorList>
    </citation>
    <scope>NUCLEOTIDE SEQUENCE [LARGE SCALE GENOMIC DNA]</scope>
    <source>
        <tissue evidence="2">Leaves</tissue>
    </source>
</reference>
<evidence type="ECO:0008006" key="4">
    <source>
        <dbReference type="Google" id="ProtNLM"/>
    </source>
</evidence>
<sequence length="102" mass="11234">MLLLSLFLLHRRRLATLAHGHLSASVASPPQAQGPLRLLSITASIRQRHFRQELPDFEQQHTTAPTICRMDLSPEAPPSVSGSALDLYSDASSEICLRSYPS</sequence>
<dbReference type="EMBL" id="JASCZI010151860">
    <property type="protein sequence ID" value="MED6174689.1"/>
    <property type="molecule type" value="Genomic_DNA"/>
</dbReference>
<dbReference type="Proteomes" id="UP001341840">
    <property type="component" value="Unassembled WGS sequence"/>
</dbReference>
<feature type="signal peptide" evidence="1">
    <location>
        <begin position="1"/>
        <end position="18"/>
    </location>
</feature>
<comment type="caution">
    <text evidence="2">The sequence shown here is derived from an EMBL/GenBank/DDBJ whole genome shotgun (WGS) entry which is preliminary data.</text>
</comment>
<evidence type="ECO:0000313" key="3">
    <source>
        <dbReference type="Proteomes" id="UP001341840"/>
    </source>
</evidence>
<organism evidence="2 3">
    <name type="scientific">Stylosanthes scabra</name>
    <dbReference type="NCBI Taxonomy" id="79078"/>
    <lineage>
        <taxon>Eukaryota</taxon>
        <taxon>Viridiplantae</taxon>
        <taxon>Streptophyta</taxon>
        <taxon>Embryophyta</taxon>
        <taxon>Tracheophyta</taxon>
        <taxon>Spermatophyta</taxon>
        <taxon>Magnoliopsida</taxon>
        <taxon>eudicotyledons</taxon>
        <taxon>Gunneridae</taxon>
        <taxon>Pentapetalae</taxon>
        <taxon>rosids</taxon>
        <taxon>fabids</taxon>
        <taxon>Fabales</taxon>
        <taxon>Fabaceae</taxon>
        <taxon>Papilionoideae</taxon>
        <taxon>50 kb inversion clade</taxon>
        <taxon>dalbergioids sensu lato</taxon>
        <taxon>Dalbergieae</taxon>
        <taxon>Pterocarpus clade</taxon>
        <taxon>Stylosanthes</taxon>
    </lineage>
</organism>
<name>A0ABU6VNS6_9FABA</name>
<accession>A0ABU6VNS6</accession>
<keyword evidence="3" id="KW-1185">Reference proteome</keyword>
<evidence type="ECO:0000256" key="1">
    <source>
        <dbReference type="SAM" id="SignalP"/>
    </source>
</evidence>
<gene>
    <name evidence="2" type="ORF">PIB30_071442</name>
</gene>
<protein>
    <recommendedName>
        <fullName evidence="4">Secreted protein</fullName>
    </recommendedName>
</protein>
<keyword evidence="1" id="KW-0732">Signal</keyword>
<proteinExistence type="predicted"/>
<evidence type="ECO:0000313" key="2">
    <source>
        <dbReference type="EMBL" id="MED6174689.1"/>
    </source>
</evidence>
<feature type="chain" id="PRO_5045293510" description="Secreted protein" evidence="1">
    <location>
        <begin position="19"/>
        <end position="102"/>
    </location>
</feature>